<dbReference type="InterPro" id="IPR036895">
    <property type="entry name" value="Uracil-DNA_glycosylase-like_sf"/>
</dbReference>
<evidence type="ECO:0000313" key="9">
    <source>
        <dbReference type="Proteomes" id="UP000694920"/>
    </source>
</evidence>
<name>A0AAJ7BIQ9_CEPCN</name>
<dbReference type="Pfam" id="PF03167">
    <property type="entry name" value="UDG"/>
    <property type="match status" value="1"/>
</dbReference>
<dbReference type="GO" id="GO:0005634">
    <property type="term" value="C:nucleus"/>
    <property type="evidence" value="ECO:0007669"/>
    <property type="project" value="UniProtKB-SubCell"/>
</dbReference>
<keyword evidence="6" id="KW-0234">DNA repair</keyword>
<dbReference type="Gene3D" id="3.40.470.10">
    <property type="entry name" value="Uracil-DNA glycosylase-like domain"/>
    <property type="match status" value="1"/>
</dbReference>
<accession>A0AAJ7BIQ9</accession>
<evidence type="ECO:0000256" key="3">
    <source>
        <dbReference type="ARBA" id="ARBA00022763"/>
    </source>
</evidence>
<dbReference type="AlphaFoldDB" id="A0AAJ7BIQ9"/>
<keyword evidence="5" id="KW-0238">DNA-binding</keyword>
<organism evidence="9 10">
    <name type="scientific">Cephus cinctus</name>
    <name type="common">Wheat stem sawfly</name>
    <dbReference type="NCBI Taxonomy" id="211228"/>
    <lineage>
        <taxon>Eukaryota</taxon>
        <taxon>Metazoa</taxon>
        <taxon>Ecdysozoa</taxon>
        <taxon>Arthropoda</taxon>
        <taxon>Hexapoda</taxon>
        <taxon>Insecta</taxon>
        <taxon>Pterygota</taxon>
        <taxon>Neoptera</taxon>
        <taxon>Endopterygota</taxon>
        <taxon>Hymenoptera</taxon>
        <taxon>Cephoidea</taxon>
        <taxon>Cephidae</taxon>
        <taxon>Cephus</taxon>
    </lineage>
</organism>
<dbReference type="KEGG" id="ccin:107263851"/>
<dbReference type="GO" id="GO:0003677">
    <property type="term" value="F:DNA binding"/>
    <property type="evidence" value="ECO:0007669"/>
    <property type="project" value="UniProtKB-KW"/>
</dbReference>
<dbReference type="Proteomes" id="UP000694920">
    <property type="component" value="Unplaced"/>
</dbReference>
<keyword evidence="3" id="KW-0227">DNA damage</keyword>
<dbReference type="GeneID" id="107263851"/>
<evidence type="ECO:0000256" key="1">
    <source>
        <dbReference type="ARBA" id="ARBA00004123"/>
    </source>
</evidence>
<gene>
    <name evidence="10" type="primary">LOC107263851</name>
</gene>
<dbReference type="GO" id="GO:0006284">
    <property type="term" value="P:base-excision repair"/>
    <property type="evidence" value="ECO:0007669"/>
    <property type="project" value="InterPro"/>
</dbReference>
<evidence type="ECO:0000259" key="8">
    <source>
        <dbReference type="Pfam" id="PF03167"/>
    </source>
</evidence>
<dbReference type="InterPro" id="IPR039134">
    <property type="entry name" value="SMUG1"/>
</dbReference>
<dbReference type="CDD" id="cd19374">
    <property type="entry name" value="UDG-F3_SMUG1-like"/>
    <property type="match status" value="1"/>
</dbReference>
<dbReference type="GO" id="GO:0017065">
    <property type="term" value="F:single-strand selective uracil DNA N-glycosylase activity"/>
    <property type="evidence" value="ECO:0007669"/>
    <property type="project" value="InterPro"/>
</dbReference>
<dbReference type="SUPFAM" id="SSF52141">
    <property type="entry name" value="Uracil-DNA glycosylase-like"/>
    <property type="match status" value="1"/>
</dbReference>
<dbReference type="GO" id="GO:0000703">
    <property type="term" value="F:oxidized pyrimidine nucleobase lesion DNA N-glycosylase activity"/>
    <property type="evidence" value="ECO:0007669"/>
    <property type="project" value="TreeGrafter"/>
</dbReference>
<comment type="similarity">
    <text evidence="2">Belongs to the uracil-DNA glycosylase (UDG) superfamily. SMUG1 family.</text>
</comment>
<feature type="domain" description="Uracil-DNA glycosylase-like" evidence="8">
    <location>
        <begin position="117"/>
        <end position="295"/>
    </location>
</feature>
<keyword evidence="9" id="KW-1185">Reference proteome</keyword>
<evidence type="ECO:0000256" key="2">
    <source>
        <dbReference type="ARBA" id="ARBA00007889"/>
    </source>
</evidence>
<protein>
    <submittedName>
        <fullName evidence="10">Single-strand selective monofunctional uracil DNA glycosylase</fullName>
    </submittedName>
</protein>
<reference evidence="10" key="1">
    <citation type="submission" date="2025-08" db="UniProtKB">
        <authorList>
            <consortium name="RefSeq"/>
        </authorList>
    </citation>
    <scope>IDENTIFICATION</scope>
</reference>
<evidence type="ECO:0000256" key="4">
    <source>
        <dbReference type="ARBA" id="ARBA00022801"/>
    </source>
</evidence>
<dbReference type="PANTHER" id="PTHR13235">
    <property type="entry name" value="SINGLE-STRAND SELECTIVE MONOFUNCTIONAL URACIL DNA GLYCOSYLASE"/>
    <property type="match status" value="1"/>
</dbReference>
<dbReference type="CTD" id="42078"/>
<evidence type="ECO:0000256" key="6">
    <source>
        <dbReference type="ARBA" id="ARBA00023204"/>
    </source>
</evidence>
<sequence length="315" mass="35591">MTSSKKLKLECNEIPLDLSIKKNCNVICEGDENATIDSNNLVFEEHKDYATDDNLDDSGVFVIPAIPPLPINLAEKLLVLEQALNDKLKNIEFYHPIAYVYRPLEYAFEVHSMYVHKYCHSAKKILFLGMNPGPWGMSQTGIPFGEVNMVRDWLKLSGDIGKPFKEQPDRKVTGFACSRSEISGFRFWSLFRDLCGNPENFFQYAFLHNYCPIALMDAGGRNITPAELKGPEQISLYGYCDDALVAAIKLLKVQTIVGIGRFAEKRAQTVVKSAGLSTQIMYIPHPSPRSVGNINWNEKATKRLKELNLLQFFTQ</sequence>
<dbReference type="PANTHER" id="PTHR13235:SF2">
    <property type="entry name" value="SINGLE-STRAND SELECTIVE MONOFUNCTIONAL URACIL DNA GLYCOSYLASE"/>
    <property type="match status" value="1"/>
</dbReference>
<comment type="subcellular location">
    <subcellularLocation>
        <location evidence="1">Nucleus</location>
    </subcellularLocation>
</comment>
<dbReference type="FunFam" id="3.40.470.10:FF:000005">
    <property type="entry name" value="Single-strand selective monofunctional uracil DNA glycosylase"/>
    <property type="match status" value="1"/>
</dbReference>
<dbReference type="RefSeq" id="XP_015586985.1">
    <property type="nucleotide sequence ID" value="XM_015731499.2"/>
</dbReference>
<proteinExistence type="inferred from homology"/>
<evidence type="ECO:0000313" key="10">
    <source>
        <dbReference type="RefSeq" id="XP_015586985.1"/>
    </source>
</evidence>
<evidence type="ECO:0000256" key="7">
    <source>
        <dbReference type="ARBA" id="ARBA00023242"/>
    </source>
</evidence>
<keyword evidence="4" id="KW-0378">Hydrolase</keyword>
<dbReference type="InterPro" id="IPR005122">
    <property type="entry name" value="Uracil-DNA_glycosylase-like"/>
</dbReference>
<evidence type="ECO:0000256" key="5">
    <source>
        <dbReference type="ARBA" id="ARBA00023125"/>
    </source>
</evidence>
<keyword evidence="7" id="KW-0539">Nucleus</keyword>